<dbReference type="CDD" id="cd18793">
    <property type="entry name" value="SF2_C_SNF"/>
    <property type="match status" value="1"/>
</dbReference>
<keyword evidence="2" id="KW-0378">Hydrolase</keyword>
<protein>
    <submittedName>
        <fullName evidence="7">SNF2-related protein</fullName>
    </submittedName>
</protein>
<keyword evidence="1" id="KW-0547">Nucleotide-binding</keyword>
<dbReference type="PROSITE" id="PS51192">
    <property type="entry name" value="HELICASE_ATP_BIND_1"/>
    <property type="match status" value="1"/>
</dbReference>
<dbReference type="EMBL" id="JAPTGB010000001">
    <property type="protein sequence ID" value="MCZ0859734.1"/>
    <property type="molecule type" value="Genomic_DNA"/>
</dbReference>
<dbReference type="SMART" id="SM00487">
    <property type="entry name" value="DEXDc"/>
    <property type="match status" value="1"/>
</dbReference>
<evidence type="ECO:0000313" key="8">
    <source>
        <dbReference type="Proteomes" id="UP001141422"/>
    </source>
</evidence>
<evidence type="ECO:0000259" key="6">
    <source>
        <dbReference type="PROSITE" id="PS51194"/>
    </source>
</evidence>
<dbReference type="Pfam" id="PF00176">
    <property type="entry name" value="SNF2-rel_dom"/>
    <property type="match status" value="1"/>
</dbReference>
<feature type="domain" description="Helicase ATP-binding" evidence="5">
    <location>
        <begin position="166"/>
        <end position="327"/>
    </location>
</feature>
<evidence type="ECO:0000256" key="4">
    <source>
        <dbReference type="ARBA" id="ARBA00022840"/>
    </source>
</evidence>
<dbReference type="Proteomes" id="UP001141422">
    <property type="component" value="Unassembled WGS sequence"/>
</dbReference>
<keyword evidence="8" id="KW-1185">Reference proteome</keyword>
<dbReference type="Pfam" id="PF00271">
    <property type="entry name" value="Helicase_C"/>
    <property type="match status" value="1"/>
</dbReference>
<dbReference type="InterPro" id="IPR001650">
    <property type="entry name" value="Helicase_C-like"/>
</dbReference>
<dbReference type="CDD" id="cd18011">
    <property type="entry name" value="DEXDc_RapA"/>
    <property type="match status" value="1"/>
</dbReference>
<dbReference type="PANTHER" id="PTHR45766:SF6">
    <property type="entry name" value="SWI_SNF-RELATED MATRIX-ASSOCIATED ACTIN-DEPENDENT REGULATOR OF CHROMATIN SUBFAMILY A-LIKE PROTEIN 1"/>
    <property type="match status" value="1"/>
</dbReference>
<proteinExistence type="predicted"/>
<organism evidence="7 8">
    <name type="scientific">Methanocorpusculum petauri</name>
    <dbReference type="NCBI Taxonomy" id="3002863"/>
    <lineage>
        <taxon>Archaea</taxon>
        <taxon>Methanobacteriati</taxon>
        <taxon>Methanobacteriota</taxon>
        <taxon>Stenosarchaea group</taxon>
        <taxon>Methanomicrobia</taxon>
        <taxon>Methanomicrobiales</taxon>
        <taxon>Methanocorpusculaceae</taxon>
        <taxon>Methanocorpusculum</taxon>
    </lineage>
</organism>
<evidence type="ECO:0000256" key="3">
    <source>
        <dbReference type="ARBA" id="ARBA00022806"/>
    </source>
</evidence>
<dbReference type="InterPro" id="IPR014001">
    <property type="entry name" value="Helicase_ATP-bd"/>
</dbReference>
<dbReference type="SUPFAM" id="SSF52540">
    <property type="entry name" value="P-loop containing nucleoside triphosphate hydrolases"/>
    <property type="match status" value="2"/>
</dbReference>
<keyword evidence="4" id="KW-0067">ATP-binding</keyword>
<evidence type="ECO:0000256" key="2">
    <source>
        <dbReference type="ARBA" id="ARBA00022801"/>
    </source>
</evidence>
<evidence type="ECO:0000256" key="1">
    <source>
        <dbReference type="ARBA" id="ARBA00022741"/>
    </source>
</evidence>
<sequence length="990" mass="113645">MKQAAIAKECADWIRKKVEIKSLKHPNPAQFRLIHLENPDGETVSINGTVDFTTDGLGITPSTRNDSNTCMYGTQFTQMFLQQFNELWEDNEQVEDVKNRVLEQMLVMYKENTPQFIYFVSLYHIFSSYLGELTDTNIVKAKTGFEDTLIWNKLYKFQKDGVKGAIDKIEKYNGCILADSVGLGKTFTALAVIKYYELRNDRVLVLVPKRLRENWTIYTQNDSRNIFATDRFNYDVLNHTDLDRVRGKSGDINLATVNWANYDLLVIDESHNFRNAPPHKDRMSRYHKLMQNVIKSGVKTKVLMLSATPVNNRMADLKNQIAIITEENPKALASGGVADIEMVLQRAQAVFSKWTNLPDEERTTEMFVRMMDIDYFKLLDTITIARSRKHIEKYYPQGEIGRFPRRLLPENHYPEIDLLGEFPSISEVSRQIHRMTLCLYLPTHYVLPGKKAEYAEKYDFEVGESHTVFKQSDRESSLTGLMRIVLLKRLESSVYSFTMTVEKMLADVSATIARVDSLSDESYDADLNILNIDPDEEEYSGMVFGRKVKVLLQDMDLVKWRQDLIADREMLASILEGARKVTPSRDAKLAELREVIVQKLSHPLNGDNRKVVVFTAFADTARYLYENLRDVFEECGVYSGLVTGAGGNSSNLPKTVRGFSSDLNAVLTLFSPRSKECKVVYPNISERIDVLFATDCVSEGQNLQDCDFLVNYDIHWNPLRIVQRFGRIDRIGSMNEVVQLVNFWPMKDLDEYINLQRRVKGRMVLLDVSATGEENLIEPGDGEMRDLEYRRKQLHQLQSKVVDLEDISGGISITDLTFNDAKIELMDFMKDHCRELEEAPTGMYAVVRIPEDMRDVVKPGVIFVLRQIQGIRQSKEQNPLFPYYVMYVSEEGCVELSYLHAKQILDYYSRLCAESAEVQEDVVGVFNAETRDGYEMRRYSDLLEKAIFHLIGTKQEVGVASLFSKGGTTLQKTFYDGVEDFELVSFLVMK</sequence>
<name>A0ABT4IDB7_9EURY</name>
<dbReference type="InterPro" id="IPR038718">
    <property type="entry name" value="SNF2-like_sf"/>
</dbReference>
<accession>A0ABT4IDB7</accession>
<dbReference type="Gene3D" id="3.40.50.10810">
    <property type="entry name" value="Tandem AAA-ATPase domain"/>
    <property type="match status" value="1"/>
</dbReference>
<keyword evidence="3" id="KW-0347">Helicase</keyword>
<dbReference type="InterPro" id="IPR027417">
    <property type="entry name" value="P-loop_NTPase"/>
</dbReference>
<evidence type="ECO:0000259" key="5">
    <source>
        <dbReference type="PROSITE" id="PS51192"/>
    </source>
</evidence>
<dbReference type="PANTHER" id="PTHR45766">
    <property type="entry name" value="DNA ANNEALING HELICASE AND ENDONUCLEASE ZRANB3 FAMILY MEMBER"/>
    <property type="match status" value="1"/>
</dbReference>
<comment type="caution">
    <text evidence="7">The sequence shown here is derived from an EMBL/GenBank/DDBJ whole genome shotgun (WGS) entry which is preliminary data.</text>
</comment>
<dbReference type="PROSITE" id="PS51194">
    <property type="entry name" value="HELICASE_CTER"/>
    <property type="match status" value="1"/>
</dbReference>
<gene>
    <name evidence="7" type="ORF">O0S10_00660</name>
</gene>
<dbReference type="RefSeq" id="WP_268923956.1">
    <property type="nucleotide sequence ID" value="NZ_JAPTGB010000001.1"/>
</dbReference>
<dbReference type="InterPro" id="IPR057342">
    <property type="entry name" value="DEXDc_RapA"/>
</dbReference>
<evidence type="ECO:0000313" key="7">
    <source>
        <dbReference type="EMBL" id="MCZ0859734.1"/>
    </source>
</evidence>
<reference evidence="7" key="1">
    <citation type="submission" date="2022-12" db="EMBL/GenBank/DDBJ databases">
        <title>Isolation and characterisation of novel Methanocorpusculum spp. from native Australian herbivores indicates the genus is ancestrally host-associated.</title>
        <authorList>
            <person name="Volmer J.G."/>
            <person name="Soo R.M."/>
            <person name="Evans P.N."/>
            <person name="Hoedt E.C."/>
            <person name="Astorga Alsina A.L."/>
            <person name="Woodcroft B.J."/>
            <person name="Tyson G.W."/>
            <person name="Hugenholtz P."/>
            <person name="Morrison M."/>
        </authorList>
    </citation>
    <scope>NUCLEOTIDE SEQUENCE</scope>
    <source>
        <strain evidence="7">MG</strain>
    </source>
</reference>
<dbReference type="InterPro" id="IPR049730">
    <property type="entry name" value="SNF2/RAD54-like_C"/>
</dbReference>
<feature type="domain" description="Helicase C-terminal" evidence="6">
    <location>
        <begin position="588"/>
        <end position="777"/>
    </location>
</feature>
<dbReference type="InterPro" id="IPR000330">
    <property type="entry name" value="SNF2_N"/>
</dbReference>
<dbReference type="Gene3D" id="3.40.50.300">
    <property type="entry name" value="P-loop containing nucleotide triphosphate hydrolases"/>
    <property type="match status" value="1"/>
</dbReference>
<dbReference type="SMART" id="SM00490">
    <property type="entry name" value="HELICc"/>
    <property type="match status" value="1"/>
</dbReference>